<dbReference type="AlphaFoldDB" id="A0A4S4L4H5"/>
<evidence type="ECO:0000313" key="2">
    <source>
        <dbReference type="Proteomes" id="UP000310158"/>
    </source>
</evidence>
<proteinExistence type="predicted"/>
<accession>A0A4S4L4H5</accession>
<reference evidence="1 2" key="1">
    <citation type="submission" date="2019-02" db="EMBL/GenBank/DDBJ databases">
        <title>Genome sequencing of the rare red list fungi Bondarzewia mesenterica.</title>
        <authorList>
            <person name="Buettner E."/>
            <person name="Kellner H."/>
        </authorList>
    </citation>
    <scope>NUCLEOTIDE SEQUENCE [LARGE SCALE GENOMIC DNA]</scope>
    <source>
        <strain evidence="1 2">DSM 108281</strain>
    </source>
</reference>
<dbReference type="EMBL" id="SGPL01000901">
    <property type="protein sequence ID" value="THH06244.1"/>
    <property type="molecule type" value="Genomic_DNA"/>
</dbReference>
<gene>
    <name evidence="1" type="ORF">EW146_g9673</name>
</gene>
<keyword evidence="2" id="KW-1185">Reference proteome</keyword>
<organism evidence="1 2">
    <name type="scientific">Bondarzewia mesenterica</name>
    <dbReference type="NCBI Taxonomy" id="1095465"/>
    <lineage>
        <taxon>Eukaryota</taxon>
        <taxon>Fungi</taxon>
        <taxon>Dikarya</taxon>
        <taxon>Basidiomycota</taxon>
        <taxon>Agaricomycotina</taxon>
        <taxon>Agaricomycetes</taxon>
        <taxon>Russulales</taxon>
        <taxon>Bondarzewiaceae</taxon>
        <taxon>Bondarzewia</taxon>
    </lineage>
</organism>
<evidence type="ECO:0000313" key="1">
    <source>
        <dbReference type="EMBL" id="THH06244.1"/>
    </source>
</evidence>
<dbReference type="Proteomes" id="UP000310158">
    <property type="component" value="Unassembled WGS sequence"/>
</dbReference>
<dbReference type="InterPro" id="IPR009003">
    <property type="entry name" value="Peptidase_S1_PA"/>
</dbReference>
<sequence>MVKKLDIPEELQHPSWTGDAPDIIHSPGLKFADLELVNEWTVKLDFHVEGVLTYGSGFFINIPDSSYDVILTAAHNLVSPTGKFSSKLTVLLADGSRMPATDFHVSEAYKAKQTPMTDYGAILLLRPPHRSACGYCVETPPGHPMTSSGHCVGCYAEQLEYKAVTEQGISGSPVWIDYQGLQTVIAIHNHRPEKARAHTGGSRGSRLTPKLLHDVFTWASVGEYGVELRAQATRSTLPLRGLYLNFSDNFAFARVRLGSGTKFDVLPVHATLENVLYGMTVGGKWVTFNIARKELVLTEKMRDGSLFKKSNVKLKRKAMRIVVENEGISYQLRMQGTRIREFDGEDAESSEVSMVEYPLANNEMFTEFWFELREQPKNVV</sequence>
<evidence type="ECO:0008006" key="3">
    <source>
        <dbReference type="Google" id="ProtNLM"/>
    </source>
</evidence>
<dbReference type="InterPro" id="IPR043504">
    <property type="entry name" value="Peptidase_S1_PA_chymotrypsin"/>
</dbReference>
<dbReference type="OrthoDB" id="5367135at2759"/>
<name>A0A4S4L4H5_9AGAM</name>
<protein>
    <recommendedName>
        <fullName evidence="3">Serine protease</fullName>
    </recommendedName>
</protein>
<comment type="caution">
    <text evidence="1">The sequence shown here is derived from an EMBL/GenBank/DDBJ whole genome shotgun (WGS) entry which is preliminary data.</text>
</comment>
<dbReference type="SUPFAM" id="SSF50494">
    <property type="entry name" value="Trypsin-like serine proteases"/>
    <property type="match status" value="1"/>
</dbReference>
<dbReference type="Gene3D" id="2.40.10.10">
    <property type="entry name" value="Trypsin-like serine proteases"/>
    <property type="match status" value="1"/>
</dbReference>